<evidence type="ECO:0000256" key="2">
    <source>
        <dbReference type="SAM" id="MobiDB-lite"/>
    </source>
</evidence>
<sequence>METSEQALIDGLFDRLKKAEQGTAPRDAQAEAQINRHLAGQPSAPYYMAQVILIQEAALKRLDQRVKDLEAQAAAQARSRPASGGFLAGLFGAGGRDSTPAPAPLPASSWGSAPPSTAGGYGATPGGAPSRMGGFLGGALQTAAGVAGGVMLADMLTGLFHQANPQEIVEIIQPPAVDPNDHDVSFLADSDLDTSHMTPDQFGGAPGLADSGGRDAFDDPGLGDPGFGDADFDPDPGFFSDDDTFV</sequence>
<dbReference type="Proteomes" id="UP000315235">
    <property type="component" value="Unassembled WGS sequence"/>
</dbReference>
<protein>
    <submittedName>
        <fullName evidence="3">DUF2076 domain-containing protein</fullName>
    </submittedName>
</protein>
<keyword evidence="4" id="KW-1185">Reference proteome</keyword>
<dbReference type="Pfam" id="PF09849">
    <property type="entry name" value="DUF2076"/>
    <property type="match status" value="1"/>
</dbReference>
<dbReference type="InterPro" id="IPR018648">
    <property type="entry name" value="DUF2076"/>
</dbReference>
<dbReference type="RefSeq" id="WP_143488984.1">
    <property type="nucleotide sequence ID" value="NZ_VJOY01000009.1"/>
</dbReference>
<evidence type="ECO:0000313" key="3">
    <source>
        <dbReference type="EMBL" id="TRX74246.1"/>
    </source>
</evidence>
<feature type="coiled-coil region" evidence="1">
    <location>
        <begin position="52"/>
        <end position="79"/>
    </location>
</feature>
<reference evidence="3 4" key="1">
    <citation type="submission" date="2019-07" db="EMBL/GenBank/DDBJ databases">
        <title>Pseudomonas mangiferae sp. nov., isolated from bark of mango tree in Thailand.</title>
        <authorList>
            <person name="Srisuk N."/>
            <person name="Anurat P."/>
        </authorList>
    </citation>
    <scope>NUCLEOTIDE SEQUENCE [LARGE SCALE GENOMIC DNA]</scope>
    <source>
        <strain evidence="3 4">DMKU_BBB3-04</strain>
    </source>
</reference>
<feature type="region of interest" description="Disordered" evidence="2">
    <location>
        <begin position="89"/>
        <end position="125"/>
    </location>
</feature>
<name>A0A553GXN1_9PSED</name>
<gene>
    <name evidence="3" type="ORF">FM069_14045</name>
</gene>
<feature type="compositionally biased region" description="Low complexity" evidence="2">
    <location>
        <begin position="106"/>
        <end position="118"/>
    </location>
</feature>
<proteinExistence type="predicted"/>
<evidence type="ECO:0000313" key="4">
    <source>
        <dbReference type="Proteomes" id="UP000315235"/>
    </source>
</evidence>
<dbReference type="AlphaFoldDB" id="A0A553GXN1"/>
<comment type="caution">
    <text evidence="3">The sequence shown here is derived from an EMBL/GenBank/DDBJ whole genome shotgun (WGS) entry which is preliminary data.</text>
</comment>
<evidence type="ECO:0000256" key="1">
    <source>
        <dbReference type="SAM" id="Coils"/>
    </source>
</evidence>
<organism evidence="3 4">
    <name type="scientific">Pseudomonas mangiferae</name>
    <dbReference type="NCBI Taxonomy" id="2593654"/>
    <lineage>
        <taxon>Bacteria</taxon>
        <taxon>Pseudomonadati</taxon>
        <taxon>Pseudomonadota</taxon>
        <taxon>Gammaproteobacteria</taxon>
        <taxon>Pseudomonadales</taxon>
        <taxon>Pseudomonadaceae</taxon>
        <taxon>Pseudomonas</taxon>
    </lineage>
</organism>
<accession>A0A553GXN1</accession>
<feature type="compositionally biased region" description="Acidic residues" evidence="2">
    <location>
        <begin position="230"/>
        <end position="246"/>
    </location>
</feature>
<dbReference type="EMBL" id="VJOY01000009">
    <property type="protein sequence ID" value="TRX74246.1"/>
    <property type="molecule type" value="Genomic_DNA"/>
</dbReference>
<dbReference type="OrthoDB" id="122910at2"/>
<keyword evidence="1" id="KW-0175">Coiled coil</keyword>
<feature type="region of interest" description="Disordered" evidence="2">
    <location>
        <begin position="196"/>
        <end position="246"/>
    </location>
</feature>